<protein>
    <submittedName>
        <fullName evidence="1">Uncharacterized protein</fullName>
    </submittedName>
</protein>
<sequence length="62" mass="6670">MLLHKDFPCRRPRSQQIVDTSDKGVRSVANTRGMARGATSILGHDGIGVFNSDVLFFAGPAP</sequence>
<gene>
    <name evidence="1" type="ORF">FOB72_10990</name>
</gene>
<evidence type="ECO:0000313" key="1">
    <source>
        <dbReference type="EMBL" id="QET02513.1"/>
    </source>
</evidence>
<dbReference type="Proteomes" id="UP000322822">
    <property type="component" value="Chromosome 1"/>
</dbReference>
<organism evidence="1 2">
    <name type="scientific">Cupriavidus pauculus</name>
    <dbReference type="NCBI Taxonomy" id="82633"/>
    <lineage>
        <taxon>Bacteria</taxon>
        <taxon>Pseudomonadati</taxon>
        <taxon>Pseudomonadota</taxon>
        <taxon>Betaproteobacteria</taxon>
        <taxon>Burkholderiales</taxon>
        <taxon>Burkholderiaceae</taxon>
        <taxon>Cupriavidus</taxon>
    </lineage>
</organism>
<accession>A0A5P2H4S4</accession>
<dbReference type="AlphaFoldDB" id="A0A5P2H4S4"/>
<dbReference type="EMBL" id="CP044065">
    <property type="protein sequence ID" value="QET02513.1"/>
    <property type="molecule type" value="Genomic_DNA"/>
</dbReference>
<proteinExistence type="predicted"/>
<reference evidence="1 2" key="1">
    <citation type="submission" date="2019-09" db="EMBL/GenBank/DDBJ databases">
        <title>FDA dAtabase for Regulatory Grade micrObial Sequences (FDA-ARGOS): Supporting development and validation of Infectious Disease Dx tests.</title>
        <authorList>
            <person name="Sciortino C."/>
            <person name="Tallon L."/>
            <person name="Sadzewicz L."/>
            <person name="Vavikolanu K."/>
            <person name="Mehta A."/>
            <person name="Aluvathingal J."/>
            <person name="Nadendla S."/>
            <person name="Nandy P."/>
            <person name="Geyer C."/>
            <person name="Yan Y."/>
            <person name="Sichtig H."/>
        </authorList>
    </citation>
    <scope>NUCLEOTIDE SEQUENCE [LARGE SCALE GENOMIC DNA]</scope>
    <source>
        <strain evidence="1 2">FDAARGOS_664</strain>
    </source>
</reference>
<evidence type="ECO:0000313" key="2">
    <source>
        <dbReference type="Proteomes" id="UP000322822"/>
    </source>
</evidence>
<name>A0A5P2H4S4_9BURK</name>
<dbReference type="RefSeq" id="WP_150372544.1">
    <property type="nucleotide sequence ID" value="NZ_CP044065.1"/>
</dbReference>